<gene>
    <name evidence="1" type="ORF">HPB50_016821</name>
</gene>
<reference evidence="1" key="1">
    <citation type="submission" date="2020-05" db="EMBL/GenBank/DDBJ databases">
        <title>Large-scale comparative analyses of tick genomes elucidate their genetic diversity and vector capacities.</title>
        <authorList>
            <person name="Jia N."/>
            <person name="Wang J."/>
            <person name="Shi W."/>
            <person name="Du L."/>
            <person name="Sun Y."/>
            <person name="Zhan W."/>
            <person name="Jiang J."/>
            <person name="Wang Q."/>
            <person name="Zhang B."/>
            <person name="Ji P."/>
            <person name="Sakyi L.B."/>
            <person name="Cui X."/>
            <person name="Yuan T."/>
            <person name="Jiang B."/>
            <person name="Yang W."/>
            <person name="Lam T.T.-Y."/>
            <person name="Chang Q."/>
            <person name="Ding S."/>
            <person name="Wang X."/>
            <person name="Zhu J."/>
            <person name="Ruan X."/>
            <person name="Zhao L."/>
            <person name="Wei J."/>
            <person name="Que T."/>
            <person name="Du C."/>
            <person name="Cheng J."/>
            <person name="Dai P."/>
            <person name="Han X."/>
            <person name="Huang E."/>
            <person name="Gao Y."/>
            <person name="Liu J."/>
            <person name="Shao H."/>
            <person name="Ye R."/>
            <person name="Li L."/>
            <person name="Wei W."/>
            <person name="Wang X."/>
            <person name="Wang C."/>
            <person name="Yang T."/>
            <person name="Huo Q."/>
            <person name="Li W."/>
            <person name="Guo W."/>
            <person name="Chen H."/>
            <person name="Zhou L."/>
            <person name="Ni X."/>
            <person name="Tian J."/>
            <person name="Zhou Y."/>
            <person name="Sheng Y."/>
            <person name="Liu T."/>
            <person name="Pan Y."/>
            <person name="Xia L."/>
            <person name="Li J."/>
            <person name="Zhao F."/>
            <person name="Cao W."/>
        </authorList>
    </citation>
    <scope>NUCLEOTIDE SEQUENCE</scope>
    <source>
        <strain evidence="1">Hyas-2018</strain>
    </source>
</reference>
<proteinExistence type="predicted"/>
<dbReference type="Proteomes" id="UP000821845">
    <property type="component" value="Chromosome 1"/>
</dbReference>
<evidence type="ECO:0000313" key="2">
    <source>
        <dbReference type="Proteomes" id="UP000821845"/>
    </source>
</evidence>
<organism evidence="1 2">
    <name type="scientific">Hyalomma asiaticum</name>
    <name type="common">Tick</name>
    <dbReference type="NCBI Taxonomy" id="266040"/>
    <lineage>
        <taxon>Eukaryota</taxon>
        <taxon>Metazoa</taxon>
        <taxon>Ecdysozoa</taxon>
        <taxon>Arthropoda</taxon>
        <taxon>Chelicerata</taxon>
        <taxon>Arachnida</taxon>
        <taxon>Acari</taxon>
        <taxon>Parasitiformes</taxon>
        <taxon>Ixodida</taxon>
        <taxon>Ixodoidea</taxon>
        <taxon>Ixodidae</taxon>
        <taxon>Hyalomminae</taxon>
        <taxon>Hyalomma</taxon>
    </lineage>
</organism>
<keyword evidence="2" id="KW-1185">Reference proteome</keyword>
<protein>
    <submittedName>
        <fullName evidence="1">Uncharacterized protein</fullName>
    </submittedName>
</protein>
<name>A0ACB7TLC9_HYAAI</name>
<sequence>MHPQTYPTHKVCCRRETADHTHTLWDCITKHPEEARSSDQQLWGHPIGHRDRFSSMIRSQDHKHQVLAVQYAHDRGMIGPTWE</sequence>
<dbReference type="EMBL" id="CM023481">
    <property type="protein sequence ID" value="KAH6947036.1"/>
    <property type="molecule type" value="Genomic_DNA"/>
</dbReference>
<comment type="caution">
    <text evidence="1">The sequence shown here is derived from an EMBL/GenBank/DDBJ whole genome shotgun (WGS) entry which is preliminary data.</text>
</comment>
<evidence type="ECO:0000313" key="1">
    <source>
        <dbReference type="EMBL" id="KAH6947036.1"/>
    </source>
</evidence>
<accession>A0ACB7TLC9</accession>